<protein>
    <submittedName>
        <fullName evidence="6">NAD(P)-binding domain-containing protein</fullName>
    </submittedName>
</protein>
<evidence type="ECO:0000256" key="2">
    <source>
        <dbReference type="ARBA" id="ARBA00022857"/>
    </source>
</evidence>
<name>A0ABT4QZH5_9HYPH</name>
<sequence length="255" mass="26863">MIIGILGVGHLAASMLAGFLRSGLDPETILLSPRGKAAALATRHGFRLAAGNRDLVERADIVIVAVRPAQAPETVMGLPWREGQLVVSVCAGVPLSRLEVAPARAVRAMPFTASEIAASPTVYFPDLEQARAVLDRLGPAIALASEADFEVATVSAAVYGWAQDLIRKTAEWSSAEGLDPAIARRLTALTFVAAGRLIAEKGEPMDQMLEELVTPGGITERGLQVLSARSVPAAWEEACAAVLDKLTGRADARPR</sequence>
<accession>A0ABT4QZH5</accession>
<reference evidence="6" key="1">
    <citation type="submission" date="2022-11" db="EMBL/GenBank/DDBJ databases">
        <authorList>
            <person name="Coimbra C."/>
        </authorList>
    </citation>
    <scope>NUCLEOTIDE SEQUENCE</scope>
    <source>
        <strain evidence="6">Jales19</strain>
    </source>
</reference>
<keyword evidence="7" id="KW-1185">Reference proteome</keyword>
<dbReference type="Proteomes" id="UP001152178">
    <property type="component" value="Unassembled WGS sequence"/>
</dbReference>
<keyword evidence="2" id="KW-0521">NADP</keyword>
<dbReference type="InterPro" id="IPR008927">
    <property type="entry name" value="6-PGluconate_DH-like_C_sf"/>
</dbReference>
<dbReference type="PANTHER" id="PTHR11645:SF0">
    <property type="entry name" value="PYRROLINE-5-CARBOXYLATE REDUCTASE 3"/>
    <property type="match status" value="1"/>
</dbReference>
<comment type="caution">
    <text evidence="6">The sequence shown here is derived from an EMBL/GenBank/DDBJ whole genome shotgun (WGS) entry which is preliminary data.</text>
</comment>
<proteinExistence type="inferred from homology"/>
<dbReference type="InterPro" id="IPR036291">
    <property type="entry name" value="NAD(P)-bd_dom_sf"/>
</dbReference>
<keyword evidence="3" id="KW-0560">Oxidoreductase</keyword>
<dbReference type="SUPFAM" id="SSF48179">
    <property type="entry name" value="6-phosphogluconate dehydrogenase C-terminal domain-like"/>
    <property type="match status" value="1"/>
</dbReference>
<evidence type="ECO:0000313" key="7">
    <source>
        <dbReference type="Proteomes" id="UP001152178"/>
    </source>
</evidence>
<evidence type="ECO:0000256" key="1">
    <source>
        <dbReference type="ARBA" id="ARBA00005525"/>
    </source>
</evidence>
<dbReference type="InterPro" id="IPR029036">
    <property type="entry name" value="P5CR_dimer"/>
</dbReference>
<dbReference type="SUPFAM" id="SSF51735">
    <property type="entry name" value="NAD(P)-binding Rossmann-fold domains"/>
    <property type="match status" value="1"/>
</dbReference>
<evidence type="ECO:0000259" key="5">
    <source>
        <dbReference type="Pfam" id="PF14748"/>
    </source>
</evidence>
<dbReference type="Gene3D" id="3.40.50.720">
    <property type="entry name" value="NAD(P)-binding Rossmann-like Domain"/>
    <property type="match status" value="1"/>
</dbReference>
<dbReference type="InterPro" id="IPR000304">
    <property type="entry name" value="Pyrroline-COOH_reductase"/>
</dbReference>
<comment type="similarity">
    <text evidence="1">Belongs to the pyrroline-5-carboxylate reductase family.</text>
</comment>
<evidence type="ECO:0000259" key="4">
    <source>
        <dbReference type="Pfam" id="PF03807"/>
    </source>
</evidence>
<gene>
    <name evidence="6" type="ORF">OOJ09_22625</name>
</gene>
<feature type="domain" description="Pyrroline-5-carboxylate reductase catalytic N-terminal" evidence="4">
    <location>
        <begin position="3"/>
        <end position="92"/>
    </location>
</feature>
<feature type="domain" description="Pyrroline-5-carboxylate reductase dimerisation" evidence="5">
    <location>
        <begin position="154"/>
        <end position="245"/>
    </location>
</feature>
<dbReference type="EMBL" id="JAPFQA010000012">
    <property type="protein sequence ID" value="MCZ8546993.1"/>
    <property type="molecule type" value="Genomic_DNA"/>
</dbReference>
<evidence type="ECO:0000256" key="3">
    <source>
        <dbReference type="ARBA" id="ARBA00023002"/>
    </source>
</evidence>
<dbReference type="Gene3D" id="1.10.3730.10">
    <property type="entry name" value="ProC C-terminal domain-like"/>
    <property type="match status" value="1"/>
</dbReference>
<dbReference type="PIRSF" id="PIRSF000193">
    <property type="entry name" value="Pyrrol-5-carb_rd"/>
    <property type="match status" value="1"/>
</dbReference>
<dbReference type="Pfam" id="PF03807">
    <property type="entry name" value="F420_oxidored"/>
    <property type="match status" value="1"/>
</dbReference>
<organism evidence="6 7">
    <name type="scientific">Mesorhizobium qingshengii</name>
    <dbReference type="NCBI Taxonomy" id="1165689"/>
    <lineage>
        <taxon>Bacteria</taxon>
        <taxon>Pseudomonadati</taxon>
        <taxon>Pseudomonadota</taxon>
        <taxon>Alphaproteobacteria</taxon>
        <taxon>Hyphomicrobiales</taxon>
        <taxon>Phyllobacteriaceae</taxon>
        <taxon>Mesorhizobium</taxon>
    </lineage>
</organism>
<dbReference type="Pfam" id="PF14748">
    <property type="entry name" value="P5CR_dimer"/>
    <property type="match status" value="1"/>
</dbReference>
<dbReference type="RefSeq" id="WP_269907332.1">
    <property type="nucleotide sequence ID" value="NZ_JAPFQA010000012.1"/>
</dbReference>
<dbReference type="InterPro" id="IPR028939">
    <property type="entry name" value="P5C_Rdtase_cat_N"/>
</dbReference>
<dbReference type="PANTHER" id="PTHR11645">
    <property type="entry name" value="PYRROLINE-5-CARBOXYLATE REDUCTASE"/>
    <property type="match status" value="1"/>
</dbReference>
<evidence type="ECO:0000313" key="6">
    <source>
        <dbReference type="EMBL" id="MCZ8546993.1"/>
    </source>
</evidence>